<evidence type="ECO:0000313" key="7">
    <source>
        <dbReference type="EMBL" id="PYH42687.1"/>
    </source>
</evidence>
<evidence type="ECO:0000256" key="5">
    <source>
        <dbReference type="ARBA" id="ARBA00023136"/>
    </source>
</evidence>
<evidence type="ECO:0000256" key="1">
    <source>
        <dbReference type="ARBA" id="ARBA00004370"/>
    </source>
</evidence>
<accession>A0A318Z8K0</accession>
<dbReference type="InterPro" id="IPR000612">
    <property type="entry name" value="PMP3"/>
</dbReference>
<dbReference type="OrthoDB" id="2152119at2759"/>
<dbReference type="Proteomes" id="UP000248349">
    <property type="component" value="Unassembled WGS sequence"/>
</dbReference>
<feature type="transmembrane region" description="Helical" evidence="6">
    <location>
        <begin position="7"/>
        <end position="26"/>
    </location>
</feature>
<evidence type="ECO:0000256" key="6">
    <source>
        <dbReference type="SAM" id="Phobius"/>
    </source>
</evidence>
<name>A0A318Z8K0_9EURO</name>
<keyword evidence="3 6" id="KW-0812">Transmembrane</keyword>
<dbReference type="GO" id="GO:0016020">
    <property type="term" value="C:membrane"/>
    <property type="evidence" value="ECO:0007669"/>
    <property type="project" value="UniProtKB-SubCell"/>
</dbReference>
<dbReference type="EMBL" id="KZ821249">
    <property type="protein sequence ID" value="PYH42687.1"/>
    <property type="molecule type" value="Genomic_DNA"/>
</dbReference>
<dbReference type="GeneID" id="37076834"/>
<comment type="similarity">
    <text evidence="2">Belongs to the UPF0057 (PMP3) family.</text>
</comment>
<reference evidence="7 8" key="1">
    <citation type="submission" date="2016-12" db="EMBL/GenBank/DDBJ databases">
        <title>The genomes of Aspergillus section Nigri reveals drivers in fungal speciation.</title>
        <authorList>
            <consortium name="DOE Joint Genome Institute"/>
            <person name="Vesth T.C."/>
            <person name="Nybo J."/>
            <person name="Theobald S."/>
            <person name="Brandl J."/>
            <person name="Frisvad J.C."/>
            <person name="Nielsen K.F."/>
            <person name="Lyhne E.K."/>
            <person name="Kogle M.E."/>
            <person name="Kuo A."/>
            <person name="Riley R."/>
            <person name="Clum A."/>
            <person name="Nolan M."/>
            <person name="Lipzen A."/>
            <person name="Salamov A."/>
            <person name="Henrissat B."/>
            <person name="Wiebenga A."/>
            <person name="De Vries R.P."/>
            <person name="Grigoriev I.V."/>
            <person name="Mortensen U.H."/>
            <person name="Andersen M.R."/>
            <person name="Baker S.E."/>
        </authorList>
    </citation>
    <scope>NUCLEOTIDE SEQUENCE [LARGE SCALE GENOMIC DNA]</scope>
    <source>
        <strain evidence="7 8">JOP 1030-1</strain>
    </source>
</reference>
<evidence type="ECO:0000256" key="3">
    <source>
        <dbReference type="ARBA" id="ARBA00022692"/>
    </source>
</evidence>
<sequence>MAGTCSMICLILVTLFIPPLGVFLISGCSPDFWINLLLTILGYLPGHIHAFYLEYIYYRNADAAVAPKRAPGVYSERIQRGAHHRHQQTTNYGTI</sequence>
<dbReference type="Pfam" id="PF01679">
    <property type="entry name" value="Pmp3"/>
    <property type="match status" value="1"/>
</dbReference>
<keyword evidence="5 6" id="KW-0472">Membrane</keyword>
<evidence type="ECO:0000256" key="4">
    <source>
        <dbReference type="ARBA" id="ARBA00022989"/>
    </source>
</evidence>
<dbReference type="PANTHER" id="PTHR21659:SF42">
    <property type="entry name" value="UPF0057 MEMBRANE PROTEIN ZK632.10-RELATED"/>
    <property type="match status" value="1"/>
</dbReference>
<keyword evidence="4 6" id="KW-1133">Transmembrane helix</keyword>
<dbReference type="AlphaFoldDB" id="A0A318Z8K0"/>
<gene>
    <name evidence="7" type="ORF">BP01DRAFT_359147</name>
</gene>
<proteinExistence type="inferred from homology"/>
<dbReference type="STRING" id="1450539.A0A318Z8K0"/>
<evidence type="ECO:0000313" key="8">
    <source>
        <dbReference type="Proteomes" id="UP000248349"/>
    </source>
</evidence>
<dbReference type="PANTHER" id="PTHR21659">
    <property type="entry name" value="HYDROPHOBIC PROTEIN RCI2 LOW TEMPERATURE AND SALT RESPONSIVE PROTEIN LTI6 -RELATED"/>
    <property type="match status" value="1"/>
</dbReference>
<protein>
    <submittedName>
        <fullName evidence="7">UPF0057-domain-containing protein</fullName>
    </submittedName>
</protein>
<dbReference type="RefSeq" id="XP_025428669.1">
    <property type="nucleotide sequence ID" value="XM_025575606.1"/>
</dbReference>
<keyword evidence="8" id="KW-1185">Reference proteome</keyword>
<dbReference type="PROSITE" id="PS01309">
    <property type="entry name" value="UPF0057"/>
    <property type="match status" value="1"/>
</dbReference>
<organism evidence="7 8">
    <name type="scientific">Aspergillus saccharolyticus JOP 1030-1</name>
    <dbReference type="NCBI Taxonomy" id="1450539"/>
    <lineage>
        <taxon>Eukaryota</taxon>
        <taxon>Fungi</taxon>
        <taxon>Dikarya</taxon>
        <taxon>Ascomycota</taxon>
        <taxon>Pezizomycotina</taxon>
        <taxon>Eurotiomycetes</taxon>
        <taxon>Eurotiomycetidae</taxon>
        <taxon>Eurotiales</taxon>
        <taxon>Aspergillaceae</taxon>
        <taxon>Aspergillus</taxon>
        <taxon>Aspergillus subgen. Circumdati</taxon>
    </lineage>
</organism>
<comment type="subcellular location">
    <subcellularLocation>
        <location evidence="1">Membrane</location>
    </subcellularLocation>
</comment>
<evidence type="ECO:0000256" key="2">
    <source>
        <dbReference type="ARBA" id="ARBA00009530"/>
    </source>
</evidence>
<feature type="transmembrane region" description="Helical" evidence="6">
    <location>
        <begin position="32"/>
        <end position="53"/>
    </location>
</feature>